<dbReference type="GO" id="GO:0005975">
    <property type="term" value="P:carbohydrate metabolic process"/>
    <property type="evidence" value="ECO:0007669"/>
    <property type="project" value="InterPro"/>
</dbReference>
<evidence type="ECO:0000256" key="3">
    <source>
        <dbReference type="ARBA" id="ARBA00020071"/>
    </source>
</evidence>
<dbReference type="AlphaFoldDB" id="A0A2S0N9D7"/>
<evidence type="ECO:0000256" key="4">
    <source>
        <dbReference type="ARBA" id="ARBA00022729"/>
    </source>
</evidence>
<evidence type="ECO:0000313" key="8">
    <source>
        <dbReference type="Proteomes" id="UP000237889"/>
    </source>
</evidence>
<dbReference type="InterPro" id="IPR002509">
    <property type="entry name" value="NODB_dom"/>
</dbReference>
<reference evidence="7 8" key="1">
    <citation type="submission" date="2018-03" db="EMBL/GenBank/DDBJ databases">
        <title>Genome sequencing of Phreatobacter sp.</title>
        <authorList>
            <person name="Kim S.-J."/>
            <person name="Heo J."/>
            <person name="Kwon S.-W."/>
        </authorList>
    </citation>
    <scope>NUCLEOTIDE SEQUENCE [LARGE SCALE GENOMIC DNA]</scope>
    <source>
        <strain evidence="7 8">S-12</strain>
    </source>
</reference>
<dbReference type="PANTHER" id="PTHR34216:SF7">
    <property type="entry name" value="POLY-BETA-1,6-N-ACETYL-D-GLUCOSAMINE N-DEACETYLASE"/>
    <property type="match status" value="1"/>
</dbReference>
<sequence>MSDLRMNVFKAGLEALYLTKAHRLMRPYVGGVGAVLMLHHVRPARQQDFAPNALLEVTPDYLDGVVERVRANGFDIVTMDEAHDRLVAGEEGRPFVTFTFDDGYRDNAEYAYPVLKKHGVPFTIYLPTSFMDHEGELWWLVLEHTIRNEQTVTATIAGETVQLDCSTPQRKREAFHRIYWLLRSLPETELRACVRDLAGRHGFDFRSTCRDLCMTWDEVRALGTDALVTYGAHTVDHLMLAKFPEETVRREMSVSRQRIEAELGRKIEHFAYPVGDPTSAGPREFSIARELGFKTAVTTRPGLLFPEHRDHLTALPRVSLNGHFQSMRYVDVLLSGAAFAVFNRFRRVNAA</sequence>
<dbReference type="KEGG" id="phr:C6569_06440"/>
<dbReference type="PANTHER" id="PTHR34216">
    <property type="match status" value="1"/>
</dbReference>
<proteinExistence type="inferred from homology"/>
<feature type="domain" description="NodB homology" evidence="6">
    <location>
        <begin position="94"/>
        <end position="351"/>
    </location>
</feature>
<protein>
    <recommendedName>
        <fullName evidence="3">Chitooligosaccharide deacetylase</fullName>
    </recommendedName>
    <alternativeName>
        <fullName evidence="5">Nodulation protein B</fullName>
    </alternativeName>
</protein>
<evidence type="ECO:0000256" key="2">
    <source>
        <dbReference type="ARBA" id="ARBA00010973"/>
    </source>
</evidence>
<keyword evidence="8" id="KW-1185">Reference proteome</keyword>
<evidence type="ECO:0000256" key="1">
    <source>
        <dbReference type="ARBA" id="ARBA00003236"/>
    </source>
</evidence>
<evidence type="ECO:0000259" key="6">
    <source>
        <dbReference type="PROSITE" id="PS51677"/>
    </source>
</evidence>
<evidence type="ECO:0000313" key="7">
    <source>
        <dbReference type="EMBL" id="AVO44726.1"/>
    </source>
</evidence>
<gene>
    <name evidence="7" type="ORF">C6569_06440</name>
</gene>
<dbReference type="Proteomes" id="UP000237889">
    <property type="component" value="Chromosome"/>
</dbReference>
<dbReference type="GO" id="GO:0016810">
    <property type="term" value="F:hydrolase activity, acting on carbon-nitrogen (but not peptide) bonds"/>
    <property type="evidence" value="ECO:0007669"/>
    <property type="project" value="InterPro"/>
</dbReference>
<keyword evidence="4" id="KW-0732">Signal</keyword>
<name>A0A2S0N9D7_9HYPH</name>
<dbReference type="CDD" id="cd10968">
    <property type="entry name" value="CE4_Mlr8448_like_5s"/>
    <property type="match status" value="1"/>
</dbReference>
<dbReference type="Pfam" id="PF01522">
    <property type="entry name" value="Polysacc_deac_1"/>
    <property type="match status" value="1"/>
</dbReference>
<accession>A0A2S0N9D7</accession>
<dbReference type="RefSeq" id="WP_106748067.1">
    <property type="nucleotide sequence ID" value="NZ_CP027668.1"/>
</dbReference>
<dbReference type="Gene3D" id="3.20.20.370">
    <property type="entry name" value="Glycoside hydrolase/deacetylase"/>
    <property type="match status" value="1"/>
</dbReference>
<dbReference type="PROSITE" id="PS51677">
    <property type="entry name" value="NODB"/>
    <property type="match status" value="1"/>
</dbReference>
<dbReference type="InterPro" id="IPR051398">
    <property type="entry name" value="Polysacch_Deacetylase"/>
</dbReference>
<comment type="function">
    <text evidence="1">Is involved in generating a small heat-stable compound (Nod), an acylated oligomer of N-acetylglucosamine, that stimulates mitosis in various plant protoplasts.</text>
</comment>
<organism evidence="7 8">
    <name type="scientific">Phreatobacter cathodiphilus</name>
    <dbReference type="NCBI Taxonomy" id="1868589"/>
    <lineage>
        <taxon>Bacteria</taxon>
        <taxon>Pseudomonadati</taxon>
        <taxon>Pseudomonadota</taxon>
        <taxon>Alphaproteobacteria</taxon>
        <taxon>Hyphomicrobiales</taxon>
        <taxon>Phreatobacteraceae</taxon>
        <taxon>Phreatobacter</taxon>
    </lineage>
</organism>
<evidence type="ECO:0000256" key="5">
    <source>
        <dbReference type="ARBA" id="ARBA00032976"/>
    </source>
</evidence>
<comment type="similarity">
    <text evidence="2">Belongs to the polysaccharide deacetylase family.</text>
</comment>
<dbReference type="OrthoDB" id="9782872at2"/>
<dbReference type="EMBL" id="CP027668">
    <property type="protein sequence ID" value="AVO44726.1"/>
    <property type="molecule type" value="Genomic_DNA"/>
</dbReference>
<dbReference type="InterPro" id="IPR011330">
    <property type="entry name" value="Glyco_hydro/deAcase_b/a-brl"/>
</dbReference>
<dbReference type="SUPFAM" id="SSF88713">
    <property type="entry name" value="Glycoside hydrolase/deacetylase"/>
    <property type="match status" value="1"/>
</dbReference>